<proteinExistence type="inferred from homology"/>
<sequence length="375" mass="42675">MVFIIAISITLAYLLLISVLIYGFVKVPKFKLDDAPPKTAFSIIVPFRNEENNLPQLLKSIKDLDYPTDLFEIILIDDSSEDHSVKIIKTFIENGLKHVTILKNKVKSTSPKKDAISKAIKNAKYDWVITTDADCRVPKLWLKSFDSIIQKSNLRLIAAPVNYYDIASFLDRFQTLDLLSLMGTTIGGFGIKEPFLANGANLAYQKALFSELSGFEGSTEIASGDDVFLLQKAVKYNSDDVYYLKSIDATVETKPQRNWNQLVSQRLRWAAKSTSYKSFFAILTGIIVLLMNLLIIILIPIVSFGIFSLNNFIYIILVKFCVDFLLIFKTSRFLNQESVLPSFIVSSLFYPFFTMYIISISFYKGYTWKGRTFKK</sequence>
<evidence type="ECO:0000256" key="2">
    <source>
        <dbReference type="SAM" id="Phobius"/>
    </source>
</evidence>
<dbReference type="RefSeq" id="WP_066250625.1">
    <property type="nucleotide sequence ID" value="NZ_VSKL01000001.1"/>
</dbReference>
<comment type="similarity">
    <text evidence="1">Belongs to the glycosyltransferase 2 family. WaaE/KdtX subfamily.</text>
</comment>
<protein>
    <submittedName>
        <fullName evidence="4">Glycosyltransferase</fullName>
    </submittedName>
</protein>
<dbReference type="Pfam" id="PF00535">
    <property type="entry name" value="Glycos_transf_2"/>
    <property type="match status" value="1"/>
</dbReference>
<dbReference type="PANTHER" id="PTHR43630">
    <property type="entry name" value="POLY-BETA-1,6-N-ACETYL-D-GLUCOSAMINE SYNTHASE"/>
    <property type="match status" value="1"/>
</dbReference>
<dbReference type="AlphaFoldDB" id="A0A5D0QZR3"/>
<feature type="transmembrane region" description="Helical" evidence="2">
    <location>
        <begin position="340"/>
        <end position="363"/>
    </location>
</feature>
<evidence type="ECO:0000256" key="1">
    <source>
        <dbReference type="ARBA" id="ARBA00038494"/>
    </source>
</evidence>
<feature type="domain" description="Glycosyltransferase 2-like" evidence="3">
    <location>
        <begin position="42"/>
        <end position="175"/>
    </location>
</feature>
<dbReference type="Proteomes" id="UP000324358">
    <property type="component" value="Unassembled WGS sequence"/>
</dbReference>
<dbReference type="InterPro" id="IPR001173">
    <property type="entry name" value="Glyco_trans_2-like"/>
</dbReference>
<organism evidence="4 5">
    <name type="scientific">Bizionia algoritergicola</name>
    <dbReference type="NCBI Taxonomy" id="291187"/>
    <lineage>
        <taxon>Bacteria</taxon>
        <taxon>Pseudomonadati</taxon>
        <taxon>Bacteroidota</taxon>
        <taxon>Flavobacteriia</taxon>
        <taxon>Flavobacteriales</taxon>
        <taxon>Flavobacteriaceae</taxon>
        <taxon>Bizionia</taxon>
    </lineage>
</organism>
<name>A0A5D0QZR3_9FLAO</name>
<comment type="caution">
    <text evidence="4">The sequence shown here is derived from an EMBL/GenBank/DDBJ whole genome shotgun (WGS) entry which is preliminary data.</text>
</comment>
<keyword evidence="5" id="KW-1185">Reference proteome</keyword>
<dbReference type="Gene3D" id="3.90.550.10">
    <property type="entry name" value="Spore Coat Polysaccharide Biosynthesis Protein SpsA, Chain A"/>
    <property type="match status" value="1"/>
</dbReference>
<dbReference type="OrthoDB" id="9805625at2"/>
<evidence type="ECO:0000313" key="5">
    <source>
        <dbReference type="Proteomes" id="UP000324358"/>
    </source>
</evidence>
<accession>A0A5D0QZR3</accession>
<keyword evidence="2" id="KW-1133">Transmembrane helix</keyword>
<keyword evidence="4" id="KW-0808">Transferase</keyword>
<dbReference type="PANTHER" id="PTHR43630:SF2">
    <property type="entry name" value="GLYCOSYLTRANSFERASE"/>
    <property type="match status" value="1"/>
</dbReference>
<dbReference type="InterPro" id="IPR029044">
    <property type="entry name" value="Nucleotide-diphossugar_trans"/>
</dbReference>
<evidence type="ECO:0000313" key="4">
    <source>
        <dbReference type="EMBL" id="TYB74740.1"/>
    </source>
</evidence>
<keyword evidence="2" id="KW-0812">Transmembrane</keyword>
<gene>
    <name evidence="4" type="ORF">ES675_00970</name>
</gene>
<dbReference type="GO" id="GO:0016740">
    <property type="term" value="F:transferase activity"/>
    <property type="evidence" value="ECO:0007669"/>
    <property type="project" value="UniProtKB-KW"/>
</dbReference>
<feature type="transmembrane region" description="Helical" evidence="2">
    <location>
        <begin position="6"/>
        <end position="25"/>
    </location>
</feature>
<dbReference type="SUPFAM" id="SSF53448">
    <property type="entry name" value="Nucleotide-diphospho-sugar transferases"/>
    <property type="match status" value="1"/>
</dbReference>
<feature type="transmembrane region" description="Helical" evidence="2">
    <location>
        <begin position="312"/>
        <end position="328"/>
    </location>
</feature>
<reference evidence="4 5" key="1">
    <citation type="submission" date="2019-08" db="EMBL/GenBank/DDBJ databases">
        <title>Genomes of Antarctic Bizionia species.</title>
        <authorList>
            <person name="Bowman J.P."/>
        </authorList>
    </citation>
    <scope>NUCLEOTIDE SEQUENCE [LARGE SCALE GENOMIC DNA]</scope>
    <source>
        <strain evidence="4 5">APA-1</strain>
    </source>
</reference>
<feature type="transmembrane region" description="Helical" evidence="2">
    <location>
        <begin position="278"/>
        <end position="306"/>
    </location>
</feature>
<keyword evidence="2" id="KW-0472">Membrane</keyword>
<evidence type="ECO:0000259" key="3">
    <source>
        <dbReference type="Pfam" id="PF00535"/>
    </source>
</evidence>
<dbReference type="EMBL" id="VSKL01000001">
    <property type="protein sequence ID" value="TYB74740.1"/>
    <property type="molecule type" value="Genomic_DNA"/>
</dbReference>